<dbReference type="InterPro" id="IPR006311">
    <property type="entry name" value="TAT_signal"/>
</dbReference>
<evidence type="ECO:0000313" key="1">
    <source>
        <dbReference type="EMBL" id="MBB2921446.1"/>
    </source>
</evidence>
<protein>
    <submittedName>
        <fullName evidence="1">Uncharacterized protein</fullName>
    </submittedName>
</protein>
<evidence type="ECO:0000313" key="2">
    <source>
        <dbReference type="Proteomes" id="UP000518206"/>
    </source>
</evidence>
<dbReference type="Proteomes" id="UP000518206">
    <property type="component" value="Unassembled WGS sequence"/>
</dbReference>
<sequence length="303" mass="30638">MSTDETTAQDTVAQDVTAAEVTRRRLLRMGGMAVAGAAAATAIGSSPASAAAGDPLLAGRPNDAGTAGTRLTATSAAPALSLANPTGAQLRLEPSDPAGWTPQVGEIKNTAAGPLIGLDRDGTGVERGYLVTNLDLQDLVSYLPMLYAPAPRRVLDTRSAAGRASIVGRTAGAIDAAGRVVGGSTIDVALDTATGDLDVASVFLNLTATQGTAPGHVILWPYGVERPVTSSLNYAANQDIANFAVTAVGLFQGRPTIRLLATTTAHLLVDVTAVYGSFPVTTVGGNGDVRSPLLPELRTGGLG</sequence>
<gene>
    <name evidence="1" type="ORF">FHR80_000340</name>
</gene>
<reference evidence="1 2" key="1">
    <citation type="submission" date="2020-08" db="EMBL/GenBank/DDBJ databases">
        <title>The Agave Microbiome: Exploring the role of microbial communities in plant adaptations to desert environments.</title>
        <authorList>
            <person name="Partida-Martinez L.P."/>
        </authorList>
    </citation>
    <scope>NUCLEOTIDE SEQUENCE [LARGE SCALE GENOMIC DNA]</scope>
    <source>
        <strain evidence="1 2">RAS26</strain>
    </source>
</reference>
<reference evidence="1 2" key="2">
    <citation type="submission" date="2020-08" db="EMBL/GenBank/DDBJ databases">
        <authorList>
            <person name="Partida-Martinez L."/>
            <person name="Huntemann M."/>
            <person name="Clum A."/>
            <person name="Wang J."/>
            <person name="Palaniappan K."/>
            <person name="Ritter S."/>
            <person name="Chen I.-M."/>
            <person name="Stamatis D."/>
            <person name="Reddy T."/>
            <person name="O'Malley R."/>
            <person name="Daum C."/>
            <person name="Shapiro N."/>
            <person name="Ivanova N."/>
            <person name="Kyrpides N."/>
            <person name="Woyke T."/>
        </authorList>
    </citation>
    <scope>NUCLEOTIDE SEQUENCE [LARGE SCALE GENOMIC DNA]</scope>
    <source>
        <strain evidence="1 2">RAS26</strain>
    </source>
</reference>
<dbReference type="EMBL" id="JACHVX010000001">
    <property type="protein sequence ID" value="MBB2921446.1"/>
    <property type="molecule type" value="Genomic_DNA"/>
</dbReference>
<name>A0A7W4YAI1_9CELL</name>
<organism evidence="1 2">
    <name type="scientific">Cellulomonas cellasea</name>
    <dbReference type="NCBI Taxonomy" id="43670"/>
    <lineage>
        <taxon>Bacteria</taxon>
        <taxon>Bacillati</taxon>
        <taxon>Actinomycetota</taxon>
        <taxon>Actinomycetes</taxon>
        <taxon>Micrococcales</taxon>
        <taxon>Cellulomonadaceae</taxon>
        <taxon>Cellulomonas</taxon>
    </lineage>
</organism>
<proteinExistence type="predicted"/>
<dbReference type="AlphaFoldDB" id="A0A7W4YAI1"/>
<accession>A0A7W4YAI1</accession>
<dbReference type="PROSITE" id="PS51318">
    <property type="entry name" value="TAT"/>
    <property type="match status" value="1"/>
</dbReference>
<comment type="caution">
    <text evidence="1">The sequence shown here is derived from an EMBL/GenBank/DDBJ whole genome shotgun (WGS) entry which is preliminary data.</text>
</comment>
<dbReference type="RefSeq" id="WP_183294462.1">
    <property type="nucleotide sequence ID" value="NZ_JACHVX010000001.1"/>
</dbReference>